<dbReference type="CDD" id="cd01876">
    <property type="entry name" value="YihA_EngB"/>
    <property type="match status" value="1"/>
</dbReference>
<dbReference type="Proteomes" id="UP000194003">
    <property type="component" value="Unassembled WGS sequence"/>
</dbReference>
<dbReference type="GO" id="GO:0000917">
    <property type="term" value="P:division septum assembly"/>
    <property type="evidence" value="ECO:0007669"/>
    <property type="project" value="UniProtKB-KW"/>
</dbReference>
<keyword evidence="3 10" id="KW-0132">Cell division</keyword>
<evidence type="ECO:0000256" key="9">
    <source>
        <dbReference type="ARBA" id="ARBA00023306"/>
    </source>
</evidence>
<dbReference type="GO" id="GO:0005829">
    <property type="term" value="C:cytosol"/>
    <property type="evidence" value="ECO:0007669"/>
    <property type="project" value="TreeGrafter"/>
</dbReference>
<evidence type="ECO:0000256" key="8">
    <source>
        <dbReference type="ARBA" id="ARBA00023210"/>
    </source>
</evidence>
<evidence type="ECO:0000256" key="1">
    <source>
        <dbReference type="ARBA" id="ARBA00001946"/>
    </source>
</evidence>
<accession>A0A1Y2K7A3</accession>
<dbReference type="InterPro" id="IPR030393">
    <property type="entry name" value="G_ENGB_dom"/>
</dbReference>
<comment type="cofactor">
    <cofactor evidence="1">
        <name>Mg(2+)</name>
        <dbReference type="ChEBI" id="CHEBI:18420"/>
    </cofactor>
</comment>
<evidence type="ECO:0000256" key="6">
    <source>
        <dbReference type="ARBA" id="ARBA00022842"/>
    </source>
</evidence>
<sequence>MSLTKTDAQSSKAPKEASYQAEFLLGAVSPSQYPEEDLPEIAFAGRSNAGKSSLLNSLLNRRKLARVSSMPGRTRELNFFLIDKSWRLVDLPGYGFARVDRRQRNVWEQGIGDYLSTRRNLRAVALLLDIRRGVTDHDEEMLEYLFQRGIPVIIVATKIDKLKANPRRAAMQKLKAEIKEKAPLLIASPVATSSLDGKGMPELRALIKQVLET</sequence>
<dbReference type="RefSeq" id="WP_085441331.1">
    <property type="nucleotide sequence ID" value="NZ_LVJN01000016.1"/>
</dbReference>
<dbReference type="PROSITE" id="PS51706">
    <property type="entry name" value="G_ENGB"/>
    <property type="match status" value="1"/>
</dbReference>
<keyword evidence="4" id="KW-0479">Metal-binding</keyword>
<evidence type="ECO:0000256" key="3">
    <source>
        <dbReference type="ARBA" id="ARBA00022618"/>
    </source>
</evidence>
<keyword evidence="13" id="KW-1185">Reference proteome</keyword>
<proteinExistence type="inferred from homology"/>
<dbReference type="NCBIfam" id="TIGR03598">
    <property type="entry name" value="GTPase_YsxC"/>
    <property type="match status" value="1"/>
</dbReference>
<dbReference type="NCBIfam" id="TIGR00231">
    <property type="entry name" value="small_GTP"/>
    <property type="match status" value="1"/>
</dbReference>
<dbReference type="Gene3D" id="3.40.50.300">
    <property type="entry name" value="P-loop containing nucleotide triphosphate hydrolases"/>
    <property type="match status" value="1"/>
</dbReference>
<evidence type="ECO:0000256" key="2">
    <source>
        <dbReference type="ARBA" id="ARBA00009638"/>
    </source>
</evidence>
<dbReference type="HAMAP" id="MF_00321">
    <property type="entry name" value="GTPase_EngB"/>
    <property type="match status" value="1"/>
</dbReference>
<feature type="domain" description="EngB-type G" evidence="11">
    <location>
        <begin position="37"/>
        <end position="213"/>
    </location>
</feature>
<dbReference type="PANTHER" id="PTHR11649">
    <property type="entry name" value="MSS1/TRME-RELATED GTP-BINDING PROTEIN"/>
    <property type="match status" value="1"/>
</dbReference>
<dbReference type="SUPFAM" id="SSF52540">
    <property type="entry name" value="P-loop containing nucleoside triphosphate hydrolases"/>
    <property type="match status" value="1"/>
</dbReference>
<evidence type="ECO:0000256" key="5">
    <source>
        <dbReference type="ARBA" id="ARBA00022741"/>
    </source>
</evidence>
<dbReference type="Pfam" id="PF01926">
    <property type="entry name" value="MMR_HSR1"/>
    <property type="match status" value="1"/>
</dbReference>
<evidence type="ECO:0000256" key="7">
    <source>
        <dbReference type="ARBA" id="ARBA00023134"/>
    </source>
</evidence>
<keyword evidence="6" id="KW-0460">Magnesium</keyword>
<comment type="function">
    <text evidence="10">Necessary for normal cell division and for the maintenance of normal septation.</text>
</comment>
<gene>
    <name evidence="10" type="primary">engB</name>
    <name evidence="12" type="ORF">MAIT1_01175</name>
</gene>
<organism evidence="12 13">
    <name type="scientific">Magnetofaba australis IT-1</name>
    <dbReference type="NCBI Taxonomy" id="1434232"/>
    <lineage>
        <taxon>Bacteria</taxon>
        <taxon>Pseudomonadati</taxon>
        <taxon>Pseudomonadota</taxon>
        <taxon>Magnetococcia</taxon>
        <taxon>Magnetococcales</taxon>
        <taxon>Magnetococcaceae</taxon>
        <taxon>Magnetofaba</taxon>
    </lineage>
</organism>
<keyword evidence="5 10" id="KW-0547">Nucleotide-binding</keyword>
<evidence type="ECO:0000259" key="11">
    <source>
        <dbReference type="PROSITE" id="PS51706"/>
    </source>
</evidence>
<dbReference type="InterPro" id="IPR019987">
    <property type="entry name" value="GTP-bd_ribosome_bio_YsxC"/>
</dbReference>
<dbReference type="GO" id="GO:0005525">
    <property type="term" value="F:GTP binding"/>
    <property type="evidence" value="ECO:0007669"/>
    <property type="project" value="UniProtKB-UniRule"/>
</dbReference>
<evidence type="ECO:0000256" key="10">
    <source>
        <dbReference type="HAMAP-Rule" id="MF_00321"/>
    </source>
</evidence>
<dbReference type="InterPro" id="IPR006073">
    <property type="entry name" value="GTP-bd"/>
</dbReference>
<dbReference type="STRING" id="1434232.MAIT1_01175"/>
<dbReference type="InterPro" id="IPR005225">
    <property type="entry name" value="Small_GTP-bd"/>
</dbReference>
<keyword evidence="7 10" id="KW-0342">GTP-binding</keyword>
<reference evidence="12 13" key="1">
    <citation type="journal article" date="2016" name="BMC Genomics">
        <title>Combined genomic and structural analyses of a cultured magnetotactic bacterium reveals its niche adaptation to a dynamic environment.</title>
        <authorList>
            <person name="Araujo A.C."/>
            <person name="Morillo V."/>
            <person name="Cypriano J."/>
            <person name="Teixeira L.C."/>
            <person name="Leao P."/>
            <person name="Lyra S."/>
            <person name="Almeida L.G."/>
            <person name="Bazylinski D.A."/>
            <person name="Vasconcellos A.T."/>
            <person name="Abreu F."/>
            <person name="Lins U."/>
        </authorList>
    </citation>
    <scope>NUCLEOTIDE SEQUENCE [LARGE SCALE GENOMIC DNA]</scope>
    <source>
        <strain evidence="12 13">IT-1</strain>
    </source>
</reference>
<keyword evidence="9 10" id="KW-0131">Cell cycle</keyword>
<protein>
    <recommendedName>
        <fullName evidence="10">Probable GTP-binding protein EngB</fullName>
    </recommendedName>
</protein>
<dbReference type="OrthoDB" id="9804921at2"/>
<dbReference type="EMBL" id="LVJN01000016">
    <property type="protein sequence ID" value="OSM06197.1"/>
    <property type="molecule type" value="Genomic_DNA"/>
</dbReference>
<keyword evidence="8 10" id="KW-0717">Septation</keyword>
<name>A0A1Y2K7A3_9PROT</name>
<dbReference type="PANTHER" id="PTHR11649:SF13">
    <property type="entry name" value="ENGB-TYPE G DOMAIN-CONTAINING PROTEIN"/>
    <property type="match status" value="1"/>
</dbReference>
<dbReference type="FunFam" id="3.40.50.300:FF:000098">
    <property type="entry name" value="Probable GTP-binding protein EngB"/>
    <property type="match status" value="1"/>
</dbReference>
<comment type="similarity">
    <text evidence="2 10">Belongs to the TRAFAC class TrmE-Era-EngA-EngB-Septin-like GTPase superfamily. EngB GTPase family.</text>
</comment>
<evidence type="ECO:0000313" key="12">
    <source>
        <dbReference type="EMBL" id="OSM06197.1"/>
    </source>
</evidence>
<comment type="caution">
    <text evidence="12">The sequence shown here is derived from an EMBL/GenBank/DDBJ whole genome shotgun (WGS) entry which is preliminary data.</text>
</comment>
<dbReference type="InterPro" id="IPR027417">
    <property type="entry name" value="P-loop_NTPase"/>
</dbReference>
<evidence type="ECO:0000256" key="4">
    <source>
        <dbReference type="ARBA" id="ARBA00022723"/>
    </source>
</evidence>
<dbReference type="AlphaFoldDB" id="A0A1Y2K7A3"/>
<dbReference type="GO" id="GO:0046872">
    <property type="term" value="F:metal ion binding"/>
    <property type="evidence" value="ECO:0007669"/>
    <property type="project" value="UniProtKB-KW"/>
</dbReference>
<evidence type="ECO:0000313" key="13">
    <source>
        <dbReference type="Proteomes" id="UP000194003"/>
    </source>
</evidence>